<sequence>MTSYNPEHHVEHIIVKSASYCKQTTGPKHEFIILEVEDLKSPGLKNFIALDRNNSDVPNRSAFASIQSSQSVAKDEFRVSYDGNKRKLLQQCDLKEHEILETVEFNREDPLLLYQLATLTRAVSHQRDKYHVITANCYWFAGLIWDCVIRMRPSATRRELKGNIRGAFIGWLNHSTNNAELEVTYKYVDQELLNSEERISIMKQQWVCGYHADLMGDLEAATKRIQQLEAQVNASQSYRH</sequence>
<evidence type="ECO:0008006" key="4">
    <source>
        <dbReference type="Google" id="ProtNLM"/>
    </source>
</evidence>
<keyword evidence="3" id="KW-1185">Reference proteome</keyword>
<dbReference type="STRING" id="1108050.A0A0B7G558"/>
<proteinExistence type="predicted"/>
<dbReference type="AlphaFoldDB" id="A0A0B7G558"/>
<accession>A0A0B7G558</accession>
<reference evidence="2 3" key="1">
    <citation type="submission" date="2014-11" db="EMBL/GenBank/DDBJ databases">
        <authorList>
            <person name="Wibberg Daniel"/>
        </authorList>
    </citation>
    <scope>NUCLEOTIDE SEQUENCE [LARGE SCALE GENOMIC DNA]</scope>
    <source>
        <strain evidence="2">Rhizoctonia solani AG1-IB 7/3/14</strain>
    </source>
</reference>
<evidence type="ECO:0000313" key="3">
    <source>
        <dbReference type="Proteomes" id="UP000059188"/>
    </source>
</evidence>
<keyword evidence="1" id="KW-0175">Coiled coil</keyword>
<name>A0A0B7G558_THACB</name>
<protein>
    <recommendedName>
        <fullName evidence="4">PPPDE domain-containing protein</fullName>
    </recommendedName>
</protein>
<evidence type="ECO:0000313" key="2">
    <source>
        <dbReference type="EMBL" id="CEL63628.1"/>
    </source>
</evidence>
<dbReference type="Proteomes" id="UP000059188">
    <property type="component" value="Unassembled WGS sequence"/>
</dbReference>
<dbReference type="OrthoDB" id="3149356at2759"/>
<gene>
    <name evidence="2" type="ORF">RSOLAG1IB_10906</name>
</gene>
<organism evidence="2 3">
    <name type="scientific">Thanatephorus cucumeris (strain AG1-IB / isolate 7/3/14)</name>
    <name type="common">Lettuce bottom rot fungus</name>
    <name type="synonym">Rhizoctonia solani</name>
    <dbReference type="NCBI Taxonomy" id="1108050"/>
    <lineage>
        <taxon>Eukaryota</taxon>
        <taxon>Fungi</taxon>
        <taxon>Dikarya</taxon>
        <taxon>Basidiomycota</taxon>
        <taxon>Agaricomycotina</taxon>
        <taxon>Agaricomycetes</taxon>
        <taxon>Cantharellales</taxon>
        <taxon>Ceratobasidiaceae</taxon>
        <taxon>Rhizoctonia</taxon>
        <taxon>Rhizoctonia solani AG-1</taxon>
    </lineage>
</organism>
<evidence type="ECO:0000256" key="1">
    <source>
        <dbReference type="SAM" id="Coils"/>
    </source>
</evidence>
<feature type="coiled-coil region" evidence="1">
    <location>
        <begin position="211"/>
        <end position="238"/>
    </location>
</feature>
<dbReference type="EMBL" id="LN679188">
    <property type="protein sequence ID" value="CEL63628.1"/>
    <property type="molecule type" value="Genomic_DNA"/>
</dbReference>